<dbReference type="Gene3D" id="3.60.15.10">
    <property type="entry name" value="Ribonuclease Z/Hydroxyacylglutathione hydrolase-like"/>
    <property type="match status" value="1"/>
</dbReference>
<comment type="caution">
    <text evidence="9">The sequence shown here is derived from an EMBL/GenBank/DDBJ whole genome shotgun (WGS) entry which is preliminary data.</text>
</comment>
<dbReference type="NCBIfam" id="TIGR02651">
    <property type="entry name" value="RNase_Z"/>
    <property type="match status" value="1"/>
</dbReference>
<keyword evidence="4 8" id="KW-0479">Metal-binding</keyword>
<comment type="cofactor">
    <cofactor evidence="8">
        <name>Zn(2+)</name>
        <dbReference type="ChEBI" id="CHEBI:29105"/>
    </cofactor>
    <text evidence="8">Binds 2 Zn(2+) ions.</text>
</comment>
<evidence type="ECO:0000313" key="9">
    <source>
        <dbReference type="EMBL" id="KXB63141.1"/>
    </source>
</evidence>
<keyword evidence="3 8" id="KW-0540">Nuclease</keyword>
<feature type="binding site" evidence="8">
    <location>
        <position position="67"/>
    </location>
    <ligand>
        <name>Zn(2+)</name>
        <dbReference type="ChEBI" id="CHEBI:29105"/>
        <label>2</label>
        <note>catalytic</note>
    </ligand>
</feature>
<evidence type="ECO:0000256" key="4">
    <source>
        <dbReference type="ARBA" id="ARBA00022723"/>
    </source>
</evidence>
<evidence type="ECO:0000313" key="10">
    <source>
        <dbReference type="Proteomes" id="UP000070355"/>
    </source>
</evidence>
<keyword evidence="2 8" id="KW-0819">tRNA processing</keyword>
<dbReference type="EMBL" id="LSDC01000017">
    <property type="protein sequence ID" value="KXB63141.1"/>
    <property type="molecule type" value="Genomic_DNA"/>
</dbReference>
<feature type="binding site" evidence="8">
    <location>
        <position position="63"/>
    </location>
    <ligand>
        <name>Zn(2+)</name>
        <dbReference type="ChEBI" id="CHEBI:29105"/>
        <label>1</label>
        <note>catalytic</note>
    </ligand>
</feature>
<name>A0A134A5Z1_9BACL</name>
<dbReference type="PATRIC" id="fig|1379.3.peg.168"/>
<dbReference type="PANTHER" id="PTHR46018:SF2">
    <property type="entry name" value="ZINC PHOSPHODIESTERASE ELAC PROTEIN 1"/>
    <property type="match status" value="1"/>
</dbReference>
<dbReference type="EC" id="3.1.26.11" evidence="8"/>
<dbReference type="GO" id="GO:0008270">
    <property type="term" value="F:zinc ion binding"/>
    <property type="evidence" value="ECO:0007669"/>
    <property type="project" value="UniProtKB-UniRule"/>
</dbReference>
<dbReference type="SUPFAM" id="SSF56281">
    <property type="entry name" value="Metallo-hydrolase/oxidoreductase"/>
    <property type="match status" value="1"/>
</dbReference>
<feature type="binding site" evidence="8">
    <location>
        <position position="213"/>
    </location>
    <ligand>
        <name>Zn(2+)</name>
        <dbReference type="ChEBI" id="CHEBI:29105"/>
        <label>2</label>
        <note>catalytic</note>
    </ligand>
</feature>
<feature type="active site" description="Proton acceptor" evidence="8">
    <location>
        <position position="67"/>
    </location>
</feature>
<dbReference type="GO" id="GO:0042781">
    <property type="term" value="F:3'-tRNA processing endoribonuclease activity"/>
    <property type="evidence" value="ECO:0007669"/>
    <property type="project" value="UniProtKB-UniRule"/>
</dbReference>
<feature type="binding site" evidence="8">
    <location>
        <position position="143"/>
    </location>
    <ligand>
        <name>Zn(2+)</name>
        <dbReference type="ChEBI" id="CHEBI:29105"/>
        <label>1</label>
        <note>catalytic</note>
    </ligand>
</feature>
<evidence type="ECO:0000256" key="5">
    <source>
        <dbReference type="ARBA" id="ARBA00022759"/>
    </source>
</evidence>
<dbReference type="AlphaFoldDB" id="A0A134A5Z1"/>
<sequence length="306" mass="35186">MEVQFLGTGAGLPAKFRNTQSFVFNFMQELKECWMFDCGEATQHQILKTNIKPTKITKIFISHLHADHVLGLIGFLSSRSFLLDTNASKVTIYGPVGIKDFIEKNMMFTHCSLSYSVEYIEISSEQCIIDNKTVTVFSYPLAHNVECFGYKIIFKKQKGSLDVDKLRELGIMPGPFYREIKESDTFEFNGKVYNSSEFLSEDKPGKEISIIPDTRYFEGLDEFVKNSNIIITECTYLLKEDAHHARKNYHLSILDVEKMIENSKVENLFLTHISARYDRNIEKDAVESLCDKCSVKIAHDLEEYTL</sequence>
<accession>A0A134A5Z1</accession>
<evidence type="ECO:0000256" key="1">
    <source>
        <dbReference type="ARBA" id="ARBA00011738"/>
    </source>
</evidence>
<dbReference type="HAMAP" id="MF_01818">
    <property type="entry name" value="RNase_Z_BN"/>
    <property type="match status" value="1"/>
</dbReference>
<dbReference type="Proteomes" id="UP000070355">
    <property type="component" value="Unassembled WGS sequence"/>
</dbReference>
<protein>
    <recommendedName>
        <fullName evidence="8">Ribonuclease Z</fullName>
        <shortName evidence="8">RNase Z</shortName>
        <ecNumber evidence="8">3.1.26.11</ecNumber>
    </recommendedName>
    <alternativeName>
        <fullName evidence="8">tRNA 3 endonuclease</fullName>
    </alternativeName>
    <alternativeName>
        <fullName evidence="8">tRNase Z</fullName>
    </alternativeName>
</protein>
<organism evidence="9 10">
    <name type="scientific">Gemella haemolysans</name>
    <dbReference type="NCBI Taxonomy" id="1379"/>
    <lineage>
        <taxon>Bacteria</taxon>
        <taxon>Bacillati</taxon>
        <taxon>Bacillota</taxon>
        <taxon>Bacilli</taxon>
        <taxon>Bacillales</taxon>
        <taxon>Gemellaceae</taxon>
        <taxon>Gemella</taxon>
    </lineage>
</organism>
<evidence type="ECO:0000256" key="7">
    <source>
        <dbReference type="ARBA" id="ARBA00022833"/>
    </source>
</evidence>
<comment type="function">
    <text evidence="8">Zinc phosphodiesterase, which displays some tRNA 3'-processing endonuclease activity. Probably involved in tRNA maturation, by removing a 3'-trailer from precursor tRNA.</text>
</comment>
<dbReference type="CDD" id="cd07717">
    <property type="entry name" value="RNaseZ_ZiPD-like_MBL-fold"/>
    <property type="match status" value="1"/>
</dbReference>
<feature type="binding site" evidence="8">
    <location>
        <position position="68"/>
    </location>
    <ligand>
        <name>Zn(2+)</name>
        <dbReference type="ChEBI" id="CHEBI:29105"/>
        <label>2</label>
        <note>catalytic</note>
    </ligand>
</feature>
<comment type="subunit">
    <text evidence="1 8">Homodimer.</text>
</comment>
<evidence type="ECO:0000256" key="8">
    <source>
        <dbReference type="HAMAP-Rule" id="MF_01818"/>
    </source>
</evidence>
<evidence type="ECO:0000256" key="2">
    <source>
        <dbReference type="ARBA" id="ARBA00022694"/>
    </source>
</evidence>
<dbReference type="PANTHER" id="PTHR46018">
    <property type="entry name" value="ZINC PHOSPHODIESTERASE ELAC PROTEIN 1"/>
    <property type="match status" value="1"/>
</dbReference>
<keyword evidence="5 8" id="KW-0255">Endonuclease</keyword>
<dbReference type="InterPro" id="IPR036866">
    <property type="entry name" value="RibonucZ/Hydroxyglut_hydro"/>
</dbReference>
<gene>
    <name evidence="8" type="primary">rnz</name>
    <name evidence="9" type="ORF">HMPREF3186_00172</name>
</gene>
<comment type="similarity">
    <text evidence="8">Belongs to the RNase Z family.</text>
</comment>
<proteinExistence type="inferred from homology"/>
<feature type="binding site" evidence="8">
    <location>
        <position position="65"/>
    </location>
    <ligand>
        <name>Zn(2+)</name>
        <dbReference type="ChEBI" id="CHEBI:29105"/>
        <label>1</label>
        <note>catalytic</note>
    </ligand>
</feature>
<feature type="binding site" evidence="8">
    <location>
        <position position="272"/>
    </location>
    <ligand>
        <name>Zn(2+)</name>
        <dbReference type="ChEBI" id="CHEBI:29105"/>
        <label>2</label>
        <note>catalytic</note>
    </ligand>
</feature>
<dbReference type="NCBIfam" id="NF000801">
    <property type="entry name" value="PRK00055.1-3"/>
    <property type="match status" value="1"/>
</dbReference>
<dbReference type="InterPro" id="IPR013471">
    <property type="entry name" value="RNase_Z/BN"/>
</dbReference>
<dbReference type="OrthoDB" id="9800940at2"/>
<keyword evidence="6 8" id="KW-0378">Hydrolase</keyword>
<dbReference type="STRING" id="1379.HMPREF3186_00172"/>
<feature type="binding site" evidence="8">
    <location>
        <position position="213"/>
    </location>
    <ligand>
        <name>Zn(2+)</name>
        <dbReference type="ChEBI" id="CHEBI:29105"/>
        <label>1</label>
        <note>catalytic</note>
    </ligand>
</feature>
<comment type="catalytic activity">
    <reaction evidence="8">
        <text>Endonucleolytic cleavage of RNA, removing extra 3' nucleotides from tRNA precursor, generating 3' termini of tRNAs. A 3'-hydroxy group is left at the tRNA terminus and a 5'-phosphoryl group is left at the trailer molecule.</text>
        <dbReference type="EC" id="3.1.26.11"/>
    </reaction>
</comment>
<evidence type="ECO:0000256" key="6">
    <source>
        <dbReference type="ARBA" id="ARBA00022801"/>
    </source>
</evidence>
<dbReference type="RefSeq" id="WP_060913476.1">
    <property type="nucleotide sequence ID" value="NZ_JAGZGJ010000055.1"/>
</dbReference>
<keyword evidence="7 8" id="KW-0862">Zinc</keyword>
<reference evidence="10" key="1">
    <citation type="submission" date="2016-01" db="EMBL/GenBank/DDBJ databases">
        <authorList>
            <person name="Mitreva M."/>
            <person name="Pepin K.H."/>
            <person name="Mihindukulasuriya K.A."/>
            <person name="Fulton R."/>
            <person name="Fronick C."/>
            <person name="O'Laughlin M."/>
            <person name="Miner T."/>
            <person name="Herter B."/>
            <person name="Rosa B.A."/>
            <person name="Cordes M."/>
            <person name="Tomlinson C."/>
            <person name="Wollam A."/>
            <person name="Palsikar V.B."/>
            <person name="Mardis E.R."/>
            <person name="Wilson R.K."/>
        </authorList>
    </citation>
    <scope>NUCLEOTIDE SEQUENCE [LARGE SCALE GENOMIC DNA]</scope>
    <source>
        <strain evidence="10">DNF01167</strain>
    </source>
</reference>
<evidence type="ECO:0000256" key="3">
    <source>
        <dbReference type="ARBA" id="ARBA00022722"/>
    </source>
</evidence>
<dbReference type="Pfam" id="PF23023">
    <property type="entry name" value="Anti-Pycsar_Apyc1"/>
    <property type="match status" value="1"/>
</dbReference>